<dbReference type="InterPro" id="IPR002182">
    <property type="entry name" value="NB-ARC"/>
</dbReference>
<dbReference type="PANTHER" id="PTHR19338">
    <property type="entry name" value="TRANSLOCASE OF INNER MITOCHONDRIAL MEMBRANE 13 HOMOLOG"/>
    <property type="match status" value="1"/>
</dbReference>
<keyword evidence="2" id="KW-0433">Leucine-rich repeat</keyword>
<feature type="domain" description="Disease resistance N-terminal" evidence="7">
    <location>
        <begin position="4"/>
        <end position="88"/>
    </location>
</feature>
<evidence type="ECO:0000313" key="8">
    <source>
        <dbReference type="EMBL" id="VAI93627.1"/>
    </source>
</evidence>
<keyword evidence="3" id="KW-0677">Repeat</keyword>
<dbReference type="PANTHER" id="PTHR19338:SF63">
    <property type="entry name" value="NB-ARC DOMAIN-CONTAINING PROTEIN"/>
    <property type="match status" value="1"/>
</dbReference>
<dbReference type="Proteomes" id="UP000324705">
    <property type="component" value="Chromosome 7B"/>
</dbReference>
<gene>
    <name evidence="8" type="ORF">TRITD_7Bv1G224470</name>
</gene>
<dbReference type="GO" id="GO:0006952">
    <property type="term" value="P:defense response"/>
    <property type="evidence" value="ECO:0007669"/>
    <property type="project" value="UniProtKB-KW"/>
</dbReference>
<evidence type="ECO:0000256" key="2">
    <source>
        <dbReference type="ARBA" id="ARBA00022614"/>
    </source>
</evidence>
<dbReference type="Gene3D" id="1.20.5.4130">
    <property type="match status" value="1"/>
</dbReference>
<evidence type="ECO:0000259" key="7">
    <source>
        <dbReference type="Pfam" id="PF18052"/>
    </source>
</evidence>
<dbReference type="InterPro" id="IPR041118">
    <property type="entry name" value="Rx_N"/>
</dbReference>
<organism evidence="8 9">
    <name type="scientific">Triticum turgidum subsp. durum</name>
    <name type="common">Durum wheat</name>
    <name type="synonym">Triticum durum</name>
    <dbReference type="NCBI Taxonomy" id="4567"/>
    <lineage>
        <taxon>Eukaryota</taxon>
        <taxon>Viridiplantae</taxon>
        <taxon>Streptophyta</taxon>
        <taxon>Embryophyta</taxon>
        <taxon>Tracheophyta</taxon>
        <taxon>Spermatophyta</taxon>
        <taxon>Magnoliopsida</taxon>
        <taxon>Liliopsida</taxon>
        <taxon>Poales</taxon>
        <taxon>Poaceae</taxon>
        <taxon>BOP clade</taxon>
        <taxon>Pooideae</taxon>
        <taxon>Triticodae</taxon>
        <taxon>Triticeae</taxon>
        <taxon>Triticinae</taxon>
        <taxon>Triticum</taxon>
    </lineage>
</organism>
<evidence type="ECO:0000256" key="3">
    <source>
        <dbReference type="ARBA" id="ARBA00022737"/>
    </source>
</evidence>
<dbReference type="InterPro" id="IPR038005">
    <property type="entry name" value="RX-like_CC"/>
</dbReference>
<feature type="domain" description="NB-ARC" evidence="6">
    <location>
        <begin position="165"/>
        <end position="261"/>
    </location>
</feature>
<keyword evidence="9" id="KW-1185">Reference proteome</keyword>
<evidence type="ECO:0000259" key="6">
    <source>
        <dbReference type="Pfam" id="PF00931"/>
    </source>
</evidence>
<name>A0A9R1AEU8_TRITD</name>
<dbReference type="EMBL" id="LT934124">
    <property type="protein sequence ID" value="VAI93627.1"/>
    <property type="molecule type" value="Genomic_DNA"/>
</dbReference>
<sequence>MSEIVNNLLGKLADLLSDECQKLKGVERHVQHLGDELSSMKALLEALDLRDKLDPLTKDWRDHVRDMAYDMEDCIGDFLLNVGSANANAGFIEKTTQLVKDLWARHQFTIQIQELKDRAIEANHRRKRYKLDDSSSSSSALVPVDPRVSALYTEAACVVGIDGPREELVNWLAGSEQELKVVSIVGFGGLGKTTLAKQVFDKIGEQFDCKAFVSVSQRPDMAGLLTGLKSKLGGNNTRGNHDVQDIIGKLREQLAHKSTLL</sequence>
<accession>A0A9R1AEU8</accession>
<dbReference type="Gramene" id="TRITD7Bv1G224470.4">
    <property type="protein sequence ID" value="TRITD7Bv1G224470.4"/>
    <property type="gene ID" value="TRITD7Bv1G224470"/>
</dbReference>
<keyword evidence="5" id="KW-0611">Plant defense</keyword>
<dbReference type="SUPFAM" id="SSF52540">
    <property type="entry name" value="P-loop containing nucleoside triphosphate hydrolases"/>
    <property type="match status" value="1"/>
</dbReference>
<protein>
    <submittedName>
        <fullName evidence="8">Uncharacterized protein</fullName>
    </submittedName>
</protein>
<evidence type="ECO:0000256" key="5">
    <source>
        <dbReference type="ARBA" id="ARBA00022821"/>
    </source>
</evidence>
<dbReference type="CDD" id="cd14798">
    <property type="entry name" value="RX-CC_like"/>
    <property type="match status" value="1"/>
</dbReference>
<proteinExistence type="inferred from homology"/>
<dbReference type="Pfam" id="PF18052">
    <property type="entry name" value="Rx_N"/>
    <property type="match status" value="1"/>
</dbReference>
<dbReference type="GO" id="GO:0043531">
    <property type="term" value="F:ADP binding"/>
    <property type="evidence" value="ECO:0007669"/>
    <property type="project" value="InterPro"/>
</dbReference>
<dbReference type="AlphaFoldDB" id="A0A9R1AEU8"/>
<evidence type="ECO:0000256" key="1">
    <source>
        <dbReference type="ARBA" id="ARBA00008894"/>
    </source>
</evidence>
<dbReference type="Pfam" id="PF00931">
    <property type="entry name" value="NB-ARC"/>
    <property type="match status" value="1"/>
</dbReference>
<comment type="similarity">
    <text evidence="1">Belongs to the disease resistance NB-LRR family.</text>
</comment>
<reference evidence="8 9" key="1">
    <citation type="submission" date="2017-09" db="EMBL/GenBank/DDBJ databases">
        <authorList>
            <consortium name="International Durum Wheat Genome Sequencing Consortium (IDWGSC)"/>
            <person name="Milanesi L."/>
        </authorList>
    </citation>
    <scope>NUCLEOTIDE SEQUENCE [LARGE SCALE GENOMIC DNA]</scope>
    <source>
        <strain evidence="9">cv. Svevo</strain>
    </source>
</reference>
<evidence type="ECO:0000313" key="9">
    <source>
        <dbReference type="Proteomes" id="UP000324705"/>
    </source>
</evidence>
<dbReference type="Gene3D" id="3.40.50.300">
    <property type="entry name" value="P-loop containing nucleotide triphosphate hydrolases"/>
    <property type="match status" value="1"/>
</dbReference>
<dbReference type="InterPro" id="IPR027417">
    <property type="entry name" value="P-loop_NTPase"/>
</dbReference>
<keyword evidence="4" id="KW-0547">Nucleotide-binding</keyword>
<evidence type="ECO:0000256" key="4">
    <source>
        <dbReference type="ARBA" id="ARBA00022741"/>
    </source>
</evidence>